<evidence type="ECO:0000313" key="9">
    <source>
        <dbReference type="Proteomes" id="UP000809431"/>
    </source>
</evidence>
<evidence type="ECO:0000313" key="8">
    <source>
        <dbReference type="EMBL" id="MBM3117635.1"/>
    </source>
</evidence>
<evidence type="ECO:0000259" key="6">
    <source>
        <dbReference type="Pfam" id="PF04932"/>
    </source>
</evidence>
<keyword evidence="3 5" id="KW-1133">Transmembrane helix</keyword>
<feature type="transmembrane region" description="Helical" evidence="5">
    <location>
        <begin position="173"/>
        <end position="191"/>
    </location>
</feature>
<sequence>MLHIVNTLLVFLLLTVPTGIFLGEMPADGWAGFLACLLVVWVLFKHKRLALPIAAVSGWLGLILLTLWRGDDYLRAAAAIVMAMAALMWIAGRNLASQREVILDAFALGTVCGALSNAAAGIIQFAGVPAWLDGWVYQSQGIVNGHFAQANNFASFVLFGAASIFWLLLRKKIAGFVALLLALPMAVALSLTTSRTMLLILSAWILMAVLLMRLQPANRKIWGGIALFGLSVFCGQWLVAEMGWSNANALARTEIGGAHNVRLQYWHQAWMLITEKPWFGWGLGHYGFQQWQQVSNGQFPVTIDEGVTSHCHNFILQVLAEYGIAGLMCVTAMLIPVAGSIWKNRNDPAFAFVAFLSGAVLIHSLLEFPLWYTVFLMPFCLLWGLVDQSRCTTVSFGSNRQWAFFFLVFVLMFWGGAWLAMGKLEKYFTPPQETAQRIAATRELSKAGMHPMLHYMSDVALSNYLVADNLFGEQKEVLLLQLWQFRPFPLLMLKMAMIDYASGDLIKAKQWIDVLKQTNPRFMSKALEMYPAYKPVIDLM</sequence>
<dbReference type="PANTHER" id="PTHR37422">
    <property type="entry name" value="TEICHURONIC ACID BIOSYNTHESIS PROTEIN TUAE"/>
    <property type="match status" value="1"/>
</dbReference>
<feature type="domain" description="Virulence factor membrane-bound polymerase C-terminal" evidence="7">
    <location>
        <begin position="358"/>
        <end position="515"/>
    </location>
</feature>
<feature type="transmembrane region" description="Helical" evidence="5">
    <location>
        <begin position="322"/>
        <end position="342"/>
    </location>
</feature>
<dbReference type="PANTHER" id="PTHR37422:SF21">
    <property type="entry name" value="EXOQ-LIKE PROTEIN"/>
    <property type="match status" value="1"/>
</dbReference>
<reference evidence="8 9" key="1">
    <citation type="submission" date="2021-01" db="EMBL/GenBank/DDBJ databases">
        <title>Draft Genome Sequence and Polyhydroxyalkanoate Biosynthetic Potential of Jeongeupia naejangsanensis Type Strain DSM 24253.</title>
        <authorList>
            <person name="Turrini P."/>
            <person name="Artuso I."/>
            <person name="Lugli G.A."/>
            <person name="Frangipani E."/>
            <person name="Ventura M."/>
            <person name="Visca P."/>
        </authorList>
    </citation>
    <scope>NUCLEOTIDE SEQUENCE [LARGE SCALE GENOMIC DNA]</scope>
    <source>
        <strain evidence="8 9">DSM 24253</strain>
    </source>
</reference>
<dbReference type="EMBL" id="JAESND010000012">
    <property type="protein sequence ID" value="MBM3117635.1"/>
    <property type="molecule type" value="Genomic_DNA"/>
</dbReference>
<evidence type="ECO:0000259" key="7">
    <source>
        <dbReference type="Pfam" id="PF11846"/>
    </source>
</evidence>
<name>A0ABS2BQB5_9NEIS</name>
<dbReference type="Pfam" id="PF04932">
    <property type="entry name" value="Wzy_C"/>
    <property type="match status" value="1"/>
</dbReference>
<evidence type="ECO:0000256" key="2">
    <source>
        <dbReference type="ARBA" id="ARBA00022692"/>
    </source>
</evidence>
<keyword evidence="9" id="KW-1185">Reference proteome</keyword>
<feature type="transmembrane region" description="Helical" evidence="5">
    <location>
        <begin position="221"/>
        <end position="240"/>
    </location>
</feature>
<proteinExistence type="predicted"/>
<keyword evidence="2 5" id="KW-0812">Transmembrane</keyword>
<evidence type="ECO:0000256" key="4">
    <source>
        <dbReference type="ARBA" id="ARBA00023136"/>
    </source>
</evidence>
<dbReference type="RefSeq" id="WP_203539849.1">
    <property type="nucleotide sequence ID" value="NZ_JAESND010000012.1"/>
</dbReference>
<organism evidence="8 9">
    <name type="scientific">Jeongeupia naejangsanensis</name>
    <dbReference type="NCBI Taxonomy" id="613195"/>
    <lineage>
        <taxon>Bacteria</taxon>
        <taxon>Pseudomonadati</taxon>
        <taxon>Pseudomonadota</taxon>
        <taxon>Betaproteobacteria</taxon>
        <taxon>Neisseriales</taxon>
        <taxon>Chitinibacteraceae</taxon>
        <taxon>Jeongeupia</taxon>
    </lineage>
</organism>
<dbReference type="InterPro" id="IPR051533">
    <property type="entry name" value="WaaL-like"/>
</dbReference>
<comment type="caution">
    <text evidence="8">The sequence shown here is derived from an EMBL/GenBank/DDBJ whole genome shotgun (WGS) entry which is preliminary data.</text>
</comment>
<dbReference type="Proteomes" id="UP000809431">
    <property type="component" value="Unassembled WGS sequence"/>
</dbReference>
<feature type="transmembrane region" description="Helical" evidence="5">
    <location>
        <begin position="73"/>
        <end position="91"/>
    </location>
</feature>
<dbReference type="Pfam" id="PF11846">
    <property type="entry name" value="Wzy_C_2"/>
    <property type="match status" value="1"/>
</dbReference>
<feature type="transmembrane region" description="Helical" evidence="5">
    <location>
        <begin position="197"/>
        <end position="214"/>
    </location>
</feature>
<dbReference type="InterPro" id="IPR007016">
    <property type="entry name" value="O-antigen_ligase-rel_domated"/>
</dbReference>
<feature type="transmembrane region" description="Helical" evidence="5">
    <location>
        <begin position="7"/>
        <end position="23"/>
    </location>
</feature>
<evidence type="ECO:0000256" key="1">
    <source>
        <dbReference type="ARBA" id="ARBA00004141"/>
    </source>
</evidence>
<feature type="transmembrane region" description="Helical" evidence="5">
    <location>
        <begin position="49"/>
        <end position="67"/>
    </location>
</feature>
<accession>A0ABS2BQB5</accession>
<feature type="transmembrane region" description="Helical" evidence="5">
    <location>
        <begin position="29"/>
        <end position="44"/>
    </location>
</feature>
<feature type="transmembrane region" description="Helical" evidence="5">
    <location>
        <begin position="402"/>
        <end position="421"/>
    </location>
</feature>
<dbReference type="InterPro" id="IPR021797">
    <property type="entry name" value="Wzy_C_2"/>
</dbReference>
<feature type="domain" description="O-antigen ligase-related" evidence="6">
    <location>
        <begin position="181"/>
        <end position="330"/>
    </location>
</feature>
<dbReference type="GO" id="GO:0016874">
    <property type="term" value="F:ligase activity"/>
    <property type="evidence" value="ECO:0007669"/>
    <property type="project" value="UniProtKB-KW"/>
</dbReference>
<feature type="transmembrane region" description="Helical" evidence="5">
    <location>
        <begin position="349"/>
        <end position="372"/>
    </location>
</feature>
<feature type="transmembrane region" description="Helical" evidence="5">
    <location>
        <begin position="103"/>
        <end position="127"/>
    </location>
</feature>
<evidence type="ECO:0000256" key="3">
    <source>
        <dbReference type="ARBA" id="ARBA00022989"/>
    </source>
</evidence>
<evidence type="ECO:0000256" key="5">
    <source>
        <dbReference type="SAM" id="Phobius"/>
    </source>
</evidence>
<keyword evidence="4 5" id="KW-0472">Membrane</keyword>
<gene>
    <name evidence="8" type="ORF">JMJ54_17495</name>
</gene>
<protein>
    <submittedName>
        <fullName evidence="8">O-antigen ligase C-terminal domain-containing protein</fullName>
    </submittedName>
</protein>
<feature type="transmembrane region" description="Helical" evidence="5">
    <location>
        <begin position="147"/>
        <end position="168"/>
    </location>
</feature>
<keyword evidence="8" id="KW-0436">Ligase</keyword>
<comment type="subcellular location">
    <subcellularLocation>
        <location evidence="1">Membrane</location>
        <topology evidence="1">Multi-pass membrane protein</topology>
    </subcellularLocation>
</comment>